<evidence type="ECO:0000256" key="7">
    <source>
        <dbReference type="ARBA" id="ARBA00023136"/>
    </source>
</evidence>
<comment type="function">
    <text evidence="9">Part of the tripartite ATP-independent periplasmic (TRAP) transport system.</text>
</comment>
<dbReference type="RefSeq" id="WP_322187819.1">
    <property type="nucleotide sequence ID" value="NZ_JAXLPB010000004.1"/>
</dbReference>
<dbReference type="Proteomes" id="UP001294412">
    <property type="component" value="Unassembled WGS sequence"/>
</dbReference>
<keyword evidence="12" id="KW-1185">Reference proteome</keyword>
<comment type="subcellular location">
    <subcellularLocation>
        <location evidence="1 9">Cell inner membrane</location>
        <topology evidence="1 9">Multi-pass membrane protein</topology>
    </subcellularLocation>
</comment>
<feature type="transmembrane region" description="Helical" evidence="9">
    <location>
        <begin position="128"/>
        <end position="149"/>
    </location>
</feature>
<gene>
    <name evidence="11" type="ORF">U0C82_14320</name>
</gene>
<keyword evidence="3" id="KW-1003">Cell membrane</keyword>
<proteinExistence type="inferred from homology"/>
<dbReference type="InterPro" id="IPR007387">
    <property type="entry name" value="TRAP_DctQ"/>
</dbReference>
<keyword evidence="6 9" id="KW-1133">Transmembrane helix</keyword>
<keyword evidence="2 9" id="KW-0813">Transport</keyword>
<comment type="similarity">
    <text evidence="8 9">Belongs to the TRAP transporter small permease family.</text>
</comment>
<evidence type="ECO:0000313" key="12">
    <source>
        <dbReference type="Proteomes" id="UP001294412"/>
    </source>
</evidence>
<evidence type="ECO:0000313" key="11">
    <source>
        <dbReference type="EMBL" id="MDY8110315.1"/>
    </source>
</evidence>
<dbReference type="EMBL" id="JAXLPB010000004">
    <property type="protein sequence ID" value="MDY8110315.1"/>
    <property type="molecule type" value="Genomic_DNA"/>
</dbReference>
<keyword evidence="4 9" id="KW-0997">Cell inner membrane</keyword>
<protein>
    <recommendedName>
        <fullName evidence="9">TRAP transporter small permease protein</fullName>
    </recommendedName>
</protein>
<accession>A0ABU5I4K9</accession>
<organism evidence="11 12">
    <name type="scientific">Fulvimarina uroteuthidis</name>
    <dbReference type="NCBI Taxonomy" id="3098149"/>
    <lineage>
        <taxon>Bacteria</taxon>
        <taxon>Pseudomonadati</taxon>
        <taxon>Pseudomonadota</taxon>
        <taxon>Alphaproteobacteria</taxon>
        <taxon>Hyphomicrobiales</taxon>
        <taxon>Aurantimonadaceae</taxon>
        <taxon>Fulvimarina</taxon>
    </lineage>
</organism>
<feature type="transmembrane region" description="Helical" evidence="9">
    <location>
        <begin position="53"/>
        <end position="76"/>
    </location>
</feature>
<evidence type="ECO:0000256" key="4">
    <source>
        <dbReference type="ARBA" id="ARBA00022519"/>
    </source>
</evidence>
<feature type="transmembrane region" description="Helical" evidence="9">
    <location>
        <begin position="88"/>
        <end position="108"/>
    </location>
</feature>
<evidence type="ECO:0000256" key="3">
    <source>
        <dbReference type="ARBA" id="ARBA00022475"/>
    </source>
</evidence>
<evidence type="ECO:0000259" key="10">
    <source>
        <dbReference type="Pfam" id="PF04290"/>
    </source>
</evidence>
<dbReference type="PANTHER" id="PTHR35011">
    <property type="entry name" value="2,3-DIKETO-L-GULONATE TRAP TRANSPORTER SMALL PERMEASE PROTEIN YIAM"/>
    <property type="match status" value="1"/>
</dbReference>
<comment type="subunit">
    <text evidence="9">The complex comprises the extracytoplasmic solute receptor protein and the two transmembrane proteins.</text>
</comment>
<dbReference type="InterPro" id="IPR055348">
    <property type="entry name" value="DctQ"/>
</dbReference>
<sequence length="168" mass="18383">MLAKFDRFLRAACRIGTGAAFAVLIVAVLTQVAGRSIFNDSPAWTEELTRFALLWLVAFGTGLSLQSGDLVNVDIVQESLPERLSFRLRMIAAAITAGFCALLIWPAWFYTSIGVRQTSPVLTIRMDFIHISVLVLLALLGVFALVRIAKMLTGQSDGRPDAMIDLEP</sequence>
<comment type="caution">
    <text evidence="11">The sequence shown here is derived from an EMBL/GenBank/DDBJ whole genome shotgun (WGS) entry which is preliminary data.</text>
</comment>
<evidence type="ECO:0000256" key="6">
    <source>
        <dbReference type="ARBA" id="ARBA00022989"/>
    </source>
</evidence>
<evidence type="ECO:0000256" key="2">
    <source>
        <dbReference type="ARBA" id="ARBA00022448"/>
    </source>
</evidence>
<evidence type="ECO:0000256" key="9">
    <source>
        <dbReference type="RuleBase" id="RU369079"/>
    </source>
</evidence>
<keyword evidence="5 9" id="KW-0812">Transmembrane</keyword>
<dbReference type="Pfam" id="PF04290">
    <property type="entry name" value="DctQ"/>
    <property type="match status" value="1"/>
</dbReference>
<reference evidence="11 12" key="1">
    <citation type="submission" date="2023-12" db="EMBL/GenBank/DDBJ databases">
        <title>Description of Novel Strain Fulvimarina sp. 2208YS6-2-32 isolated from Uroteuthis (Photololigo) edulis.</title>
        <authorList>
            <person name="Park J.-S."/>
        </authorList>
    </citation>
    <scope>NUCLEOTIDE SEQUENCE [LARGE SCALE GENOMIC DNA]</scope>
    <source>
        <strain evidence="11 12">2208YS6-2-32</strain>
    </source>
</reference>
<evidence type="ECO:0000256" key="8">
    <source>
        <dbReference type="ARBA" id="ARBA00038436"/>
    </source>
</evidence>
<evidence type="ECO:0000256" key="5">
    <source>
        <dbReference type="ARBA" id="ARBA00022692"/>
    </source>
</evidence>
<evidence type="ECO:0000256" key="1">
    <source>
        <dbReference type="ARBA" id="ARBA00004429"/>
    </source>
</evidence>
<feature type="domain" description="Tripartite ATP-independent periplasmic transporters DctQ component" evidence="10">
    <location>
        <begin position="24"/>
        <end position="153"/>
    </location>
</feature>
<keyword evidence="7 9" id="KW-0472">Membrane</keyword>
<dbReference type="PANTHER" id="PTHR35011:SF2">
    <property type="entry name" value="2,3-DIKETO-L-GULONATE TRAP TRANSPORTER SMALL PERMEASE PROTEIN YIAM"/>
    <property type="match status" value="1"/>
</dbReference>
<name>A0ABU5I4K9_9HYPH</name>
<feature type="transmembrane region" description="Helical" evidence="9">
    <location>
        <begin position="12"/>
        <end position="33"/>
    </location>
</feature>